<feature type="region of interest" description="Disordered" evidence="1">
    <location>
        <begin position="82"/>
        <end position="102"/>
    </location>
</feature>
<proteinExistence type="predicted"/>
<gene>
    <name evidence="2" type="ORF">L596_018095</name>
</gene>
<reference evidence="2 3" key="1">
    <citation type="journal article" date="2015" name="Genome Biol.">
        <title>Comparative genomics of Steinernema reveals deeply conserved gene regulatory networks.</title>
        <authorList>
            <person name="Dillman A.R."/>
            <person name="Macchietto M."/>
            <person name="Porter C.F."/>
            <person name="Rogers A."/>
            <person name="Williams B."/>
            <person name="Antoshechkin I."/>
            <person name="Lee M.M."/>
            <person name="Goodwin Z."/>
            <person name="Lu X."/>
            <person name="Lewis E.E."/>
            <person name="Goodrich-Blair H."/>
            <person name="Stock S.P."/>
            <person name="Adams B.J."/>
            <person name="Sternberg P.W."/>
            <person name="Mortazavi A."/>
        </authorList>
    </citation>
    <scope>NUCLEOTIDE SEQUENCE [LARGE SCALE GENOMIC DNA]</scope>
    <source>
        <strain evidence="2 3">ALL</strain>
    </source>
</reference>
<organism evidence="2 3">
    <name type="scientific">Steinernema carpocapsae</name>
    <name type="common">Entomopathogenic nematode</name>
    <dbReference type="NCBI Taxonomy" id="34508"/>
    <lineage>
        <taxon>Eukaryota</taxon>
        <taxon>Metazoa</taxon>
        <taxon>Ecdysozoa</taxon>
        <taxon>Nematoda</taxon>
        <taxon>Chromadorea</taxon>
        <taxon>Rhabditida</taxon>
        <taxon>Tylenchina</taxon>
        <taxon>Panagrolaimomorpha</taxon>
        <taxon>Strongyloidoidea</taxon>
        <taxon>Steinernematidae</taxon>
        <taxon>Steinernema</taxon>
    </lineage>
</organism>
<evidence type="ECO:0000313" key="3">
    <source>
        <dbReference type="Proteomes" id="UP000298663"/>
    </source>
</evidence>
<reference evidence="2 3" key="2">
    <citation type="journal article" date="2019" name="G3 (Bethesda)">
        <title>Hybrid Assembly of the Genome of the Entomopathogenic Nematode Steinernema carpocapsae Identifies the X-Chromosome.</title>
        <authorList>
            <person name="Serra L."/>
            <person name="Macchietto M."/>
            <person name="Macias-Munoz A."/>
            <person name="McGill C.J."/>
            <person name="Rodriguez I.M."/>
            <person name="Rodriguez B."/>
            <person name="Murad R."/>
            <person name="Mortazavi A."/>
        </authorList>
    </citation>
    <scope>NUCLEOTIDE SEQUENCE [LARGE SCALE GENOMIC DNA]</scope>
    <source>
        <strain evidence="2 3">ALL</strain>
    </source>
</reference>
<evidence type="ECO:0000256" key="1">
    <source>
        <dbReference type="SAM" id="MobiDB-lite"/>
    </source>
</evidence>
<protein>
    <submittedName>
        <fullName evidence="2">Uncharacterized protein</fullName>
    </submittedName>
</protein>
<dbReference type="EMBL" id="AZBU02000005">
    <property type="protein sequence ID" value="TKR77047.1"/>
    <property type="molecule type" value="Genomic_DNA"/>
</dbReference>
<sequence>MDGLSGGLHNLAFTGSLRGLQGFAVKPQMTKPPNIVVFTGDDKDSFERAEANILRGGAGEQIHRVPHRLDLVGGSSVVRKEHRVPLGGRRRREAGHGDVGED</sequence>
<evidence type="ECO:0000313" key="2">
    <source>
        <dbReference type="EMBL" id="TKR77047.1"/>
    </source>
</evidence>
<dbReference type="Proteomes" id="UP000298663">
    <property type="component" value="Unassembled WGS sequence"/>
</dbReference>
<keyword evidence="3" id="KW-1185">Reference proteome</keyword>
<accession>A0A4U5N3L3</accession>
<name>A0A4U5N3L3_STECR</name>
<comment type="caution">
    <text evidence="2">The sequence shown here is derived from an EMBL/GenBank/DDBJ whole genome shotgun (WGS) entry which is preliminary data.</text>
</comment>
<dbReference type="AlphaFoldDB" id="A0A4U5N3L3"/>